<evidence type="ECO:0000259" key="2">
    <source>
        <dbReference type="PROSITE" id="PS50090"/>
    </source>
</evidence>
<proteinExistence type="predicted"/>
<feature type="compositionally biased region" description="Acidic residues" evidence="1">
    <location>
        <begin position="350"/>
        <end position="388"/>
    </location>
</feature>
<feature type="region of interest" description="Disordered" evidence="1">
    <location>
        <begin position="333"/>
        <end position="398"/>
    </location>
</feature>
<dbReference type="PANTHER" id="PTHR46872">
    <property type="entry name" value="DNA BINDING PROTEIN"/>
    <property type="match status" value="1"/>
</dbReference>
<dbReference type="InterPro" id="IPR001005">
    <property type="entry name" value="SANT/Myb"/>
</dbReference>
<organism evidence="3 4">
    <name type="scientific">Ficus carica</name>
    <name type="common">Common fig</name>
    <dbReference type="NCBI Taxonomy" id="3494"/>
    <lineage>
        <taxon>Eukaryota</taxon>
        <taxon>Viridiplantae</taxon>
        <taxon>Streptophyta</taxon>
        <taxon>Embryophyta</taxon>
        <taxon>Tracheophyta</taxon>
        <taxon>Spermatophyta</taxon>
        <taxon>Magnoliopsida</taxon>
        <taxon>eudicotyledons</taxon>
        <taxon>Gunneridae</taxon>
        <taxon>Pentapetalae</taxon>
        <taxon>rosids</taxon>
        <taxon>fabids</taxon>
        <taxon>Rosales</taxon>
        <taxon>Moraceae</taxon>
        <taxon>Ficeae</taxon>
        <taxon>Ficus</taxon>
    </lineage>
</organism>
<dbReference type="SMART" id="SM00717">
    <property type="entry name" value="SANT"/>
    <property type="match status" value="1"/>
</dbReference>
<keyword evidence="4" id="KW-1185">Reference proteome</keyword>
<protein>
    <recommendedName>
        <fullName evidence="2">Myb-like domain-containing protein</fullName>
    </recommendedName>
</protein>
<accession>A0AA87ZWR8</accession>
<dbReference type="InterPro" id="IPR009057">
    <property type="entry name" value="Homeodomain-like_sf"/>
</dbReference>
<dbReference type="AlphaFoldDB" id="A0AA87ZWR8"/>
<evidence type="ECO:0000256" key="1">
    <source>
        <dbReference type="SAM" id="MobiDB-lite"/>
    </source>
</evidence>
<dbReference type="SUPFAM" id="SSF46689">
    <property type="entry name" value="Homeodomain-like"/>
    <property type="match status" value="1"/>
</dbReference>
<dbReference type="Gene3D" id="1.10.10.60">
    <property type="entry name" value="Homeodomain-like"/>
    <property type="match status" value="1"/>
</dbReference>
<dbReference type="Proteomes" id="UP001187192">
    <property type="component" value="Unassembled WGS sequence"/>
</dbReference>
<sequence length="547" mass="61558">MGCKRPFEEMEFEELRFKHSRQLEYVSKPASFSEVVSCYNSFQEAFITGKNESGSCNFQWTEVHEKDNSAETSNFVDKGYTTSKPLSLVTDSSDEEHASSGPFGGLAYSPPSPGYLDFDFPRRSYALQDDVHSSSLDCSYRRQVPVGPNHQASIPIWRGNINEKKVDRVCEPEASFSRSLGPDVVDNYNEEKLMGTCVIPMPGSNLSTEADCEVAIGRTECDCLDVGSVRCVRQHVTEKRETLRKFLGDEKFVYLGFSEMGEEISCRWSEEEEHAFHEAVYSNPASLGRNFWKHLSALFPTRSKKEIVSYYFNVFMLRKRAAQNRSQLLEIDSDDDEWHGSNGGACEARDLEDDEDSAIESLVDQDEHDLSEEESEDDESSDDGDDYDGNVGHKIGDATVENSTVDHILKPFGSEFVDGCKFDPVDKFSNSFQEDCVFQDDSCMSFECQTNTSDSCGPDDGGAALRGSEIRSDNRKCPHSESDASPGAVEDHLYLSDAFDAKVWDARYITWDARYITRPAKSFDLLPWNMIEDIFGECKDDSKTKDG</sequence>
<dbReference type="PANTHER" id="PTHR46872:SF5">
    <property type="entry name" value="MYB-LIKE DOMAIN-CONTAINING PROTEIN"/>
    <property type="match status" value="1"/>
</dbReference>
<evidence type="ECO:0000313" key="3">
    <source>
        <dbReference type="EMBL" id="GMN41972.1"/>
    </source>
</evidence>
<feature type="region of interest" description="Disordered" evidence="1">
    <location>
        <begin position="86"/>
        <end position="106"/>
    </location>
</feature>
<dbReference type="EMBL" id="BTGU01000013">
    <property type="protein sequence ID" value="GMN41972.1"/>
    <property type="molecule type" value="Genomic_DNA"/>
</dbReference>
<feature type="domain" description="Myb-like" evidence="2">
    <location>
        <begin position="267"/>
        <end position="315"/>
    </location>
</feature>
<name>A0AA87ZWR8_FICCA</name>
<dbReference type="CDD" id="cd00167">
    <property type="entry name" value="SANT"/>
    <property type="match status" value="1"/>
</dbReference>
<dbReference type="PROSITE" id="PS50090">
    <property type="entry name" value="MYB_LIKE"/>
    <property type="match status" value="1"/>
</dbReference>
<comment type="caution">
    <text evidence="3">The sequence shown here is derived from an EMBL/GenBank/DDBJ whole genome shotgun (WGS) entry which is preliminary data.</text>
</comment>
<evidence type="ECO:0000313" key="4">
    <source>
        <dbReference type="Proteomes" id="UP001187192"/>
    </source>
</evidence>
<reference evidence="3" key="1">
    <citation type="submission" date="2023-07" db="EMBL/GenBank/DDBJ databases">
        <title>draft genome sequence of fig (Ficus carica).</title>
        <authorList>
            <person name="Takahashi T."/>
            <person name="Nishimura K."/>
        </authorList>
    </citation>
    <scope>NUCLEOTIDE SEQUENCE</scope>
</reference>
<gene>
    <name evidence="3" type="ORF">TIFTF001_011200</name>
</gene>
<dbReference type="Pfam" id="PF00249">
    <property type="entry name" value="Myb_DNA-binding"/>
    <property type="match status" value="1"/>
</dbReference>